<feature type="modified residue" description="N6-(pyridoxal phosphate)lysine" evidence="5">
    <location>
        <position position="54"/>
    </location>
</feature>
<dbReference type="InterPro" id="IPR027278">
    <property type="entry name" value="ACCD_DCysDesulf"/>
</dbReference>
<dbReference type="NCBIfam" id="NF010646">
    <property type="entry name" value="PRK14045.1"/>
    <property type="match status" value="1"/>
</dbReference>
<comment type="similarity">
    <text evidence="2">Belongs to the ACC deaminase/D-cysteine desulfhydrase family.</text>
</comment>
<evidence type="ECO:0000256" key="2">
    <source>
        <dbReference type="ARBA" id="ARBA00008639"/>
    </source>
</evidence>
<dbReference type="InterPro" id="IPR001926">
    <property type="entry name" value="TrpB-like_PALP"/>
</dbReference>
<dbReference type="AlphaFoldDB" id="A0A097QT05"/>
<name>A0A097QT05_9EURY</name>
<dbReference type="RefSeq" id="WP_050002586.1">
    <property type="nucleotide sequence ID" value="NZ_CP008887.1"/>
</dbReference>
<dbReference type="Proteomes" id="UP000029980">
    <property type="component" value="Chromosome"/>
</dbReference>
<comment type="cofactor">
    <cofactor evidence="1">
        <name>pyridoxal 5'-phosphate</name>
        <dbReference type="ChEBI" id="CHEBI:597326"/>
    </cofactor>
</comment>
<dbReference type="PANTHER" id="PTHR43780:SF2">
    <property type="entry name" value="1-AMINOCYCLOPROPANE-1-CARBOXYLATE DEAMINASE-RELATED"/>
    <property type="match status" value="1"/>
</dbReference>
<dbReference type="InterPro" id="IPR005966">
    <property type="entry name" value="D-Cys_desShydrase"/>
</dbReference>
<feature type="domain" description="Tryptophan synthase beta chain-like PALP" evidence="6">
    <location>
        <begin position="17"/>
        <end position="313"/>
    </location>
</feature>
<dbReference type="NCBIfam" id="TIGR01275">
    <property type="entry name" value="ACC_deam_rel"/>
    <property type="match status" value="1"/>
</dbReference>
<dbReference type="KEGG" id="teu:TEU_04190"/>
<dbReference type="PANTHER" id="PTHR43780">
    <property type="entry name" value="1-AMINOCYCLOPROPANE-1-CARBOXYLATE DEAMINASE-RELATED"/>
    <property type="match status" value="1"/>
</dbReference>
<feature type="active site" description="Nucleophile" evidence="4">
    <location>
        <position position="81"/>
    </location>
</feature>
<organism evidence="7 8">
    <name type="scientific">Thermococcus eurythermalis</name>
    <dbReference type="NCBI Taxonomy" id="1505907"/>
    <lineage>
        <taxon>Archaea</taxon>
        <taxon>Methanobacteriati</taxon>
        <taxon>Methanobacteriota</taxon>
        <taxon>Thermococci</taxon>
        <taxon>Thermococcales</taxon>
        <taxon>Thermococcaceae</taxon>
        <taxon>Thermococcus</taxon>
    </lineage>
</organism>
<evidence type="ECO:0000256" key="4">
    <source>
        <dbReference type="PIRSR" id="PIRSR006278-1"/>
    </source>
</evidence>
<dbReference type="HOGENOM" id="CLU_048897_1_0_2"/>
<dbReference type="GO" id="GO:0019148">
    <property type="term" value="F:D-cysteine desulfhydrase activity"/>
    <property type="evidence" value="ECO:0007669"/>
    <property type="project" value="TreeGrafter"/>
</dbReference>
<sequence>MHPKVGSLLSKFPRVELVRWETPIQYLPRVSRKLGVDVYVKRDDLTGFGIGGNKVRKLEFLLGDAVAKGCDTVITTGAVHSNHAFVTALAAKSLGLDAVLVLYGKEQLKGNYLLDKLMGIETRVYDVERTSELWPIAQKVAEELRNAGKKPYLIPAGGASPVGTLGYVRAAGEIYSQIRQLGVEFDSVVDAVGSGGTLAGLLLGSTIIDAPWQVVGIDVGGFVEGLNERVKNLALEAAELMGLSVDVPEPKIYDYGFGAYGKIVREVAELIRFVGTSEGIILDPVYTGKAFYGLMELAEKGELGESVLFIHTGGFPGVFHYGEEMLETIKKP</sequence>
<evidence type="ECO:0000256" key="1">
    <source>
        <dbReference type="ARBA" id="ARBA00001933"/>
    </source>
</evidence>
<protein>
    <submittedName>
        <fullName evidence="7">1-aminocyclopropane-1-carboxylate deaminase</fullName>
    </submittedName>
</protein>
<evidence type="ECO:0000313" key="8">
    <source>
        <dbReference type="Proteomes" id="UP000029980"/>
    </source>
</evidence>
<dbReference type="STRING" id="1505907.TEU_04190"/>
<dbReference type="SUPFAM" id="SSF53686">
    <property type="entry name" value="Tryptophan synthase beta subunit-like PLP-dependent enzymes"/>
    <property type="match status" value="1"/>
</dbReference>
<dbReference type="EMBL" id="CP008887">
    <property type="protein sequence ID" value="AIU69606.1"/>
    <property type="molecule type" value="Genomic_DNA"/>
</dbReference>
<gene>
    <name evidence="7" type="ORF">TEU_04190</name>
</gene>
<reference evidence="7 8" key="1">
    <citation type="journal article" date="2015" name="Int. J. Syst. Evol. Microbiol.">
        <title>Thermococcus eurythermalis sp. nov., a conditional piezophilic hyperthermophilic archaeon with a wide temperature range isolated from an oil-immersed chimney in the Guaymas Basin.</title>
        <authorList>
            <person name="Zhao W."/>
            <person name="Zeng X."/>
            <person name="Xiao X."/>
        </authorList>
    </citation>
    <scope>NUCLEOTIDE SEQUENCE [LARGE SCALE GENOMIC DNA]</scope>
    <source>
        <strain evidence="7 8">A501</strain>
    </source>
</reference>
<evidence type="ECO:0000313" key="7">
    <source>
        <dbReference type="EMBL" id="AIU69606.1"/>
    </source>
</evidence>
<dbReference type="PIRSF" id="PIRSF006278">
    <property type="entry name" value="ACCD_DCysDesulf"/>
    <property type="match status" value="1"/>
</dbReference>
<dbReference type="InterPro" id="IPR036052">
    <property type="entry name" value="TrpB-like_PALP_sf"/>
</dbReference>
<dbReference type="Pfam" id="PF00291">
    <property type="entry name" value="PALP"/>
    <property type="match status" value="1"/>
</dbReference>
<dbReference type="Gene3D" id="3.40.50.1100">
    <property type="match status" value="2"/>
</dbReference>
<evidence type="ECO:0000256" key="3">
    <source>
        <dbReference type="ARBA" id="ARBA00022898"/>
    </source>
</evidence>
<accession>A0A097QT05</accession>
<dbReference type="OrthoDB" id="371827at2157"/>
<dbReference type="GeneID" id="25152635"/>
<keyword evidence="3 5" id="KW-0663">Pyridoxal phosphate</keyword>
<evidence type="ECO:0000259" key="6">
    <source>
        <dbReference type="Pfam" id="PF00291"/>
    </source>
</evidence>
<keyword evidence="8" id="KW-1185">Reference proteome</keyword>
<proteinExistence type="inferred from homology"/>
<evidence type="ECO:0000256" key="5">
    <source>
        <dbReference type="PIRSR" id="PIRSR006278-2"/>
    </source>
</evidence>